<dbReference type="FunFam" id="3.40.50.1000:FF:000001">
    <property type="entry name" value="Phospholipid-transporting ATPase IC"/>
    <property type="match status" value="1"/>
</dbReference>
<evidence type="ECO:0000256" key="7">
    <source>
        <dbReference type="ARBA" id="ARBA00022967"/>
    </source>
</evidence>
<dbReference type="Gene3D" id="3.40.50.1000">
    <property type="entry name" value="HAD superfamily/HAD-like"/>
    <property type="match status" value="1"/>
</dbReference>
<organism evidence="12 13">
    <name type="scientific">Methanosarcina siciliae C2J</name>
    <dbReference type="NCBI Taxonomy" id="1434118"/>
    <lineage>
        <taxon>Archaea</taxon>
        <taxon>Methanobacteriati</taxon>
        <taxon>Methanobacteriota</taxon>
        <taxon>Stenosarchaea group</taxon>
        <taxon>Methanomicrobia</taxon>
        <taxon>Methanosarcinales</taxon>
        <taxon>Methanosarcinaceae</taxon>
        <taxon>Methanosarcina</taxon>
    </lineage>
</organism>
<feature type="transmembrane region" description="Helical" evidence="10">
    <location>
        <begin position="809"/>
        <end position="829"/>
    </location>
</feature>
<dbReference type="InterPro" id="IPR006068">
    <property type="entry name" value="ATPase_P-typ_cation-transptr_C"/>
</dbReference>
<dbReference type="SFLD" id="SFLDG00002">
    <property type="entry name" value="C1.7:_P-type_atpase_like"/>
    <property type="match status" value="1"/>
</dbReference>
<dbReference type="Pfam" id="PF00690">
    <property type="entry name" value="Cation_ATPase_N"/>
    <property type="match status" value="1"/>
</dbReference>
<dbReference type="Proteomes" id="UP000033123">
    <property type="component" value="Chromosome"/>
</dbReference>
<dbReference type="GeneID" id="24873692"/>
<dbReference type="GO" id="GO:0046873">
    <property type="term" value="F:metal ion transmembrane transporter activity"/>
    <property type="evidence" value="ECO:0007669"/>
    <property type="project" value="UniProtKB-ARBA"/>
</dbReference>
<keyword evidence="8 10" id="KW-1133">Transmembrane helix</keyword>
<dbReference type="InterPro" id="IPR023299">
    <property type="entry name" value="ATPase_P-typ_cyto_dom_N"/>
</dbReference>
<dbReference type="InterPro" id="IPR023298">
    <property type="entry name" value="ATPase_P-typ_TM_dom_sf"/>
</dbReference>
<accession>A0A0E3PU77</accession>
<dbReference type="Pfam" id="PF00122">
    <property type="entry name" value="E1-E2_ATPase"/>
    <property type="match status" value="1"/>
</dbReference>
<dbReference type="GO" id="GO:0019829">
    <property type="term" value="F:ATPase-coupled monoatomic cation transmembrane transporter activity"/>
    <property type="evidence" value="ECO:0007669"/>
    <property type="project" value="UniProtKB-ARBA"/>
</dbReference>
<dbReference type="GO" id="GO:0098662">
    <property type="term" value="P:inorganic cation transmembrane transport"/>
    <property type="evidence" value="ECO:0007669"/>
    <property type="project" value="UniProtKB-ARBA"/>
</dbReference>
<dbReference type="InterPro" id="IPR059000">
    <property type="entry name" value="ATPase_P-type_domA"/>
</dbReference>
<dbReference type="Gene3D" id="3.40.1110.10">
    <property type="entry name" value="Calcium-transporting ATPase, cytoplasmic domain N"/>
    <property type="match status" value="1"/>
</dbReference>
<evidence type="ECO:0000256" key="3">
    <source>
        <dbReference type="ARBA" id="ARBA00022692"/>
    </source>
</evidence>
<dbReference type="GO" id="GO:0015662">
    <property type="term" value="F:P-type ion transporter activity"/>
    <property type="evidence" value="ECO:0007669"/>
    <property type="project" value="UniProtKB-ARBA"/>
</dbReference>
<protein>
    <submittedName>
        <fullName evidence="12">Cation-transporting ATPase, E1-E2 family</fullName>
    </submittedName>
</protein>
<name>A0A0E3PU77_9EURY</name>
<feature type="transmembrane region" description="Helical" evidence="10">
    <location>
        <begin position="849"/>
        <end position="871"/>
    </location>
</feature>
<dbReference type="Gene3D" id="2.70.150.10">
    <property type="entry name" value="Calcium-transporting ATPase, cytoplasmic transduction domain A"/>
    <property type="match status" value="1"/>
</dbReference>
<dbReference type="GO" id="GO:0005524">
    <property type="term" value="F:ATP binding"/>
    <property type="evidence" value="ECO:0007669"/>
    <property type="project" value="UniProtKB-KW"/>
</dbReference>
<dbReference type="FunFam" id="3.40.1110.10:FF:000094">
    <property type="entry name" value="Cation-transporting P-type ATPase"/>
    <property type="match status" value="1"/>
</dbReference>
<dbReference type="FunFam" id="2.70.150.10:FF:000016">
    <property type="entry name" value="Calcium-transporting P-type ATPase putative"/>
    <property type="match status" value="1"/>
</dbReference>
<evidence type="ECO:0000256" key="1">
    <source>
        <dbReference type="ARBA" id="ARBA00004651"/>
    </source>
</evidence>
<sequence>MYYDREISSVLEELKTSEEGLSSEDAEKRLEEYGKNELKEKEKVSVLQLFLSQFKSILIFILIVASIVSALLGETIDSVVILFTVFLAGVLGFVQEYRAEKAIELLKSLTSPEATVIRNGTEKKIPSTELVPGDIILLQTGDRIPADARIIKEFNLKVDESSLTGESVPVQKIIDSLPANTSKADRKNVVYAGTSVAYGRGKGVVTATGMKTSFGELAGLLGTIERSRTPLQESLDKFGRWIGGATLVIVAFVAVLGVFSGFPPLDMFLWGVALAVAAIPEALPAVVTVGLGLGVRRMVKRHALVRKLPSVETLGATDVICSDKTGTLTQNKMTVEKIYVNRQNLKVTGNGYTPEGNFLKEGSDKENPEVSEDDLHLRVLLLGAALCNDSNLHKEEDSWKITGDPTEAALVVAAAKAGYENSELERKYPRLAEIPFSSESKRMTTFNRLGDGPGSFLDSELVAFSKGAPEVILASCTKILLDGEIKILTKEQIQELSEQVKEFADQTLRVMALSFRLFEEGFSPEKVSSGEIPAEEIEKDMVFSGLMGMRDPPREEVKIAIKTCEDAGIKTVMITGDHKITAAAIARELGILKENDLTLTGSELDSLEETEFEERVEKVSVYARVYPTHKLRVVEALKKKGYVVAMTGDGVNDAPALKAADMGIAMGITGTDVSKEASSMILTDDNFASIVSAVEEGRNIFKNIKNFIAYGLTAHIGEVLIVLTAILGWQILPLIAVQILWINLITDGLPPMALSVEPPDRGLMRQKPRDVEEGLITRREIAAGLGIGGLIATQALIVLVWALNSGFSLPKLQTMIFTLVVFSEMFNAFNWRSDRYSIFSLGLFTNKALIYAILTTVILQLLVVYTPFLQFAFRTVPLSLSELGIITALASTTLISMEIVKYLNARRHY</sequence>
<evidence type="ECO:0000256" key="5">
    <source>
        <dbReference type="ARBA" id="ARBA00022741"/>
    </source>
</evidence>
<evidence type="ECO:0000313" key="12">
    <source>
        <dbReference type="EMBL" id="AKB38565.1"/>
    </source>
</evidence>
<dbReference type="SUPFAM" id="SSF81660">
    <property type="entry name" value="Metal cation-transporting ATPase, ATP-binding domain N"/>
    <property type="match status" value="1"/>
</dbReference>
<feature type="transmembrane region" description="Helical" evidence="10">
    <location>
        <begin position="268"/>
        <end position="293"/>
    </location>
</feature>
<dbReference type="InterPro" id="IPR008250">
    <property type="entry name" value="ATPase_P-typ_transduc_dom_A_sf"/>
</dbReference>
<keyword evidence="6" id="KW-0067">ATP-binding</keyword>
<dbReference type="NCBIfam" id="TIGR01494">
    <property type="entry name" value="ATPase_P-type"/>
    <property type="match status" value="2"/>
</dbReference>
<dbReference type="KEGG" id="msj:MSSAC_3975"/>
<keyword evidence="9 10" id="KW-0472">Membrane</keyword>
<dbReference type="Pfam" id="PF13246">
    <property type="entry name" value="Cation_ATPase"/>
    <property type="match status" value="1"/>
</dbReference>
<dbReference type="InterPro" id="IPR018303">
    <property type="entry name" value="ATPase_P-typ_P_site"/>
</dbReference>
<dbReference type="SMART" id="SM00831">
    <property type="entry name" value="Cation_ATPase_N"/>
    <property type="match status" value="1"/>
</dbReference>
<feature type="transmembrane region" description="Helical" evidence="10">
    <location>
        <begin position="735"/>
        <end position="756"/>
    </location>
</feature>
<dbReference type="InterPro" id="IPR001757">
    <property type="entry name" value="P_typ_ATPase"/>
</dbReference>
<gene>
    <name evidence="12" type="ORF">MSSAC_3975</name>
</gene>
<dbReference type="FunFam" id="3.40.50.1000:FF:000028">
    <property type="entry name" value="Calcium-transporting P-type ATPase, putative"/>
    <property type="match status" value="1"/>
</dbReference>
<dbReference type="PANTHER" id="PTHR42861">
    <property type="entry name" value="CALCIUM-TRANSPORTING ATPASE"/>
    <property type="match status" value="1"/>
</dbReference>
<dbReference type="SUPFAM" id="SSF81665">
    <property type="entry name" value="Calcium ATPase, transmembrane domain M"/>
    <property type="match status" value="1"/>
</dbReference>
<dbReference type="InterPro" id="IPR004014">
    <property type="entry name" value="ATPase_P-typ_cation-transptr_N"/>
</dbReference>
<feature type="domain" description="Cation-transporting P-type ATPase N-terminal" evidence="11">
    <location>
        <begin position="1"/>
        <end position="74"/>
    </location>
</feature>
<dbReference type="SFLD" id="SFLDF00027">
    <property type="entry name" value="p-type_atpase"/>
    <property type="match status" value="1"/>
</dbReference>
<dbReference type="GO" id="GO:0046872">
    <property type="term" value="F:metal ion binding"/>
    <property type="evidence" value="ECO:0007669"/>
    <property type="project" value="UniProtKB-KW"/>
</dbReference>
<dbReference type="SUPFAM" id="SSF81653">
    <property type="entry name" value="Calcium ATPase, transduction domain A"/>
    <property type="match status" value="1"/>
</dbReference>
<keyword evidence="7" id="KW-1278">Translocase</keyword>
<dbReference type="GO" id="GO:0016887">
    <property type="term" value="F:ATP hydrolysis activity"/>
    <property type="evidence" value="ECO:0007669"/>
    <property type="project" value="InterPro"/>
</dbReference>
<dbReference type="PRINTS" id="PR00120">
    <property type="entry name" value="HATPASE"/>
</dbReference>
<evidence type="ECO:0000256" key="2">
    <source>
        <dbReference type="ARBA" id="ARBA00022475"/>
    </source>
</evidence>
<evidence type="ECO:0000256" key="10">
    <source>
        <dbReference type="SAM" id="Phobius"/>
    </source>
</evidence>
<feature type="transmembrane region" description="Helical" evidence="10">
    <location>
        <begin position="49"/>
        <end position="72"/>
    </location>
</feature>
<evidence type="ECO:0000256" key="8">
    <source>
        <dbReference type="ARBA" id="ARBA00022989"/>
    </source>
</evidence>
<dbReference type="STRING" id="1434118.MSSAC_3975"/>
<dbReference type="Gene3D" id="1.20.1110.10">
    <property type="entry name" value="Calcium-transporting ATPase, transmembrane domain"/>
    <property type="match status" value="1"/>
</dbReference>
<comment type="subcellular location">
    <subcellularLocation>
        <location evidence="1">Cell membrane</location>
        <topology evidence="1">Multi-pass membrane protein</topology>
    </subcellularLocation>
</comment>
<evidence type="ECO:0000259" key="11">
    <source>
        <dbReference type="SMART" id="SM00831"/>
    </source>
</evidence>
<feature type="transmembrane region" description="Helical" evidence="10">
    <location>
        <begin position="781"/>
        <end position="803"/>
    </location>
</feature>
<dbReference type="InterPro" id="IPR044492">
    <property type="entry name" value="P_typ_ATPase_HD_dom"/>
</dbReference>
<dbReference type="SFLD" id="SFLDS00003">
    <property type="entry name" value="Haloacid_Dehalogenase"/>
    <property type="match status" value="1"/>
</dbReference>
<dbReference type="SUPFAM" id="SSF56784">
    <property type="entry name" value="HAD-like"/>
    <property type="match status" value="1"/>
</dbReference>
<keyword evidence="5" id="KW-0547">Nucleotide-binding</keyword>
<dbReference type="PRINTS" id="PR00119">
    <property type="entry name" value="CATATPASE"/>
</dbReference>
<feature type="transmembrane region" description="Helical" evidence="10">
    <location>
        <begin position="78"/>
        <end position="97"/>
    </location>
</feature>
<evidence type="ECO:0000313" key="13">
    <source>
        <dbReference type="Proteomes" id="UP000033123"/>
    </source>
</evidence>
<feature type="transmembrane region" description="Helical" evidence="10">
    <location>
        <begin position="241"/>
        <end position="262"/>
    </location>
</feature>
<dbReference type="HOGENOM" id="CLU_002360_1_1_2"/>
<dbReference type="PROSITE" id="PS00154">
    <property type="entry name" value="ATPASE_E1_E2"/>
    <property type="match status" value="1"/>
</dbReference>
<dbReference type="Pfam" id="PF00689">
    <property type="entry name" value="Cation_ATPase_C"/>
    <property type="match status" value="1"/>
</dbReference>
<evidence type="ECO:0000256" key="6">
    <source>
        <dbReference type="ARBA" id="ARBA00022840"/>
    </source>
</evidence>
<dbReference type="RefSeq" id="WP_048184988.1">
    <property type="nucleotide sequence ID" value="NZ_CP009508.1"/>
</dbReference>
<reference evidence="12 13" key="1">
    <citation type="submission" date="2014-07" db="EMBL/GenBank/DDBJ databases">
        <title>Methanogenic archaea and the global carbon cycle.</title>
        <authorList>
            <person name="Henriksen J.R."/>
            <person name="Luke J."/>
            <person name="Reinhart S."/>
            <person name="Benedict M.N."/>
            <person name="Youngblut N.D."/>
            <person name="Metcalf M.E."/>
            <person name="Whitaker R.J."/>
            <person name="Metcalf W.W."/>
        </authorList>
    </citation>
    <scope>NUCLEOTIDE SEQUENCE [LARGE SCALE GENOMIC DNA]</scope>
    <source>
        <strain evidence="12 13">C2J</strain>
    </source>
</reference>
<keyword evidence="3 10" id="KW-0812">Transmembrane</keyword>
<dbReference type="GO" id="GO:0005886">
    <property type="term" value="C:plasma membrane"/>
    <property type="evidence" value="ECO:0007669"/>
    <property type="project" value="UniProtKB-SubCell"/>
</dbReference>
<evidence type="ECO:0000256" key="4">
    <source>
        <dbReference type="ARBA" id="ARBA00022723"/>
    </source>
</evidence>
<dbReference type="AlphaFoldDB" id="A0A0E3PU77"/>
<keyword evidence="2" id="KW-1003">Cell membrane</keyword>
<proteinExistence type="predicted"/>
<dbReference type="InterPro" id="IPR023214">
    <property type="entry name" value="HAD_sf"/>
</dbReference>
<evidence type="ECO:0000256" key="9">
    <source>
        <dbReference type="ARBA" id="ARBA00023136"/>
    </source>
</evidence>
<keyword evidence="4" id="KW-0479">Metal-binding</keyword>
<dbReference type="InterPro" id="IPR036412">
    <property type="entry name" value="HAD-like_sf"/>
</dbReference>
<dbReference type="EMBL" id="CP009508">
    <property type="protein sequence ID" value="AKB38565.1"/>
    <property type="molecule type" value="Genomic_DNA"/>
</dbReference>
<feature type="transmembrane region" description="Helical" evidence="10">
    <location>
        <begin position="707"/>
        <end position="729"/>
    </location>
</feature>
<dbReference type="GO" id="GO:0140352">
    <property type="term" value="P:export from cell"/>
    <property type="evidence" value="ECO:0007669"/>
    <property type="project" value="UniProtKB-ARBA"/>
</dbReference>
<dbReference type="PATRIC" id="fig|1434118.4.peg.5103"/>
<feature type="transmembrane region" description="Helical" evidence="10">
    <location>
        <begin position="883"/>
        <end position="903"/>
    </location>
</feature>